<comment type="caution">
    <text evidence="1">The sequence shown here is derived from an EMBL/GenBank/DDBJ whole genome shotgun (WGS) entry which is preliminary data.</text>
</comment>
<gene>
    <name evidence="1" type="ORF">BU25DRAFT_444919</name>
</gene>
<dbReference type="Proteomes" id="UP000799754">
    <property type="component" value="Unassembled WGS sequence"/>
</dbReference>
<evidence type="ECO:0000313" key="2">
    <source>
        <dbReference type="Proteomes" id="UP000799754"/>
    </source>
</evidence>
<evidence type="ECO:0000313" key="1">
    <source>
        <dbReference type="EMBL" id="KAF2632920.1"/>
    </source>
</evidence>
<protein>
    <submittedName>
        <fullName evidence="1">Uncharacterized protein</fullName>
    </submittedName>
</protein>
<reference evidence="1" key="1">
    <citation type="journal article" date="2020" name="Stud. Mycol.">
        <title>101 Dothideomycetes genomes: a test case for predicting lifestyles and emergence of pathogens.</title>
        <authorList>
            <person name="Haridas S."/>
            <person name="Albert R."/>
            <person name="Binder M."/>
            <person name="Bloem J."/>
            <person name="Labutti K."/>
            <person name="Salamov A."/>
            <person name="Andreopoulos B."/>
            <person name="Baker S."/>
            <person name="Barry K."/>
            <person name="Bills G."/>
            <person name="Bluhm B."/>
            <person name="Cannon C."/>
            <person name="Castanera R."/>
            <person name="Culley D."/>
            <person name="Daum C."/>
            <person name="Ezra D."/>
            <person name="Gonzalez J."/>
            <person name="Henrissat B."/>
            <person name="Kuo A."/>
            <person name="Liang C."/>
            <person name="Lipzen A."/>
            <person name="Lutzoni F."/>
            <person name="Magnuson J."/>
            <person name="Mondo S."/>
            <person name="Nolan M."/>
            <person name="Ohm R."/>
            <person name="Pangilinan J."/>
            <person name="Park H.-J."/>
            <person name="Ramirez L."/>
            <person name="Alfaro M."/>
            <person name="Sun H."/>
            <person name="Tritt A."/>
            <person name="Yoshinaga Y."/>
            <person name="Zwiers L.-H."/>
            <person name="Turgeon B."/>
            <person name="Goodwin S."/>
            <person name="Spatafora J."/>
            <person name="Crous P."/>
            <person name="Grigoriev I."/>
        </authorList>
    </citation>
    <scope>NUCLEOTIDE SEQUENCE</scope>
    <source>
        <strain evidence="1">CBS 525.71</strain>
    </source>
</reference>
<sequence length="138" mass="14739">MSVTMSPAQASALPSDLRNSIYSSLLSSGGIRTIESTLTQLLQTSGFQASLRAYITELFRTGQATTANEAYSLAMNRIKVCMAEGAGAEKDGGRANGHVNGDGEETEVGDLRLPSEVVGEGTKVVRRELERVVEIKME</sequence>
<name>A0ACB6SH57_9PLEO</name>
<dbReference type="EMBL" id="MU006702">
    <property type="protein sequence ID" value="KAF2632920.1"/>
    <property type="molecule type" value="Genomic_DNA"/>
</dbReference>
<accession>A0ACB6SH57</accession>
<proteinExistence type="predicted"/>
<organism evidence="1 2">
    <name type="scientific">Macroventuria anomochaeta</name>
    <dbReference type="NCBI Taxonomy" id="301207"/>
    <lineage>
        <taxon>Eukaryota</taxon>
        <taxon>Fungi</taxon>
        <taxon>Dikarya</taxon>
        <taxon>Ascomycota</taxon>
        <taxon>Pezizomycotina</taxon>
        <taxon>Dothideomycetes</taxon>
        <taxon>Pleosporomycetidae</taxon>
        <taxon>Pleosporales</taxon>
        <taxon>Pleosporineae</taxon>
        <taxon>Didymellaceae</taxon>
        <taxon>Macroventuria</taxon>
    </lineage>
</organism>
<keyword evidence="2" id="KW-1185">Reference proteome</keyword>